<evidence type="ECO:0000313" key="2">
    <source>
        <dbReference type="RefSeq" id="XP_004486172.1"/>
    </source>
</evidence>
<keyword evidence="1" id="KW-1185">Reference proteome</keyword>
<dbReference type="PANTHER" id="PTHR33358">
    <property type="entry name" value="F-BOX PROTEIN WITH A DOMAIN PROTEIN"/>
    <property type="match status" value="1"/>
</dbReference>
<organism evidence="1 2">
    <name type="scientific">Cicer arietinum</name>
    <name type="common">Chickpea</name>
    <name type="synonym">Garbanzo</name>
    <dbReference type="NCBI Taxonomy" id="3827"/>
    <lineage>
        <taxon>Eukaryota</taxon>
        <taxon>Viridiplantae</taxon>
        <taxon>Streptophyta</taxon>
        <taxon>Embryophyta</taxon>
        <taxon>Tracheophyta</taxon>
        <taxon>Spermatophyta</taxon>
        <taxon>Magnoliopsida</taxon>
        <taxon>eudicotyledons</taxon>
        <taxon>Gunneridae</taxon>
        <taxon>Pentapetalae</taxon>
        <taxon>rosids</taxon>
        <taxon>fabids</taxon>
        <taxon>Fabales</taxon>
        <taxon>Fabaceae</taxon>
        <taxon>Papilionoideae</taxon>
        <taxon>50 kb inversion clade</taxon>
        <taxon>NPAAA clade</taxon>
        <taxon>Hologalegina</taxon>
        <taxon>IRL clade</taxon>
        <taxon>Cicereae</taxon>
        <taxon>Cicer</taxon>
    </lineage>
</organism>
<dbReference type="AlphaFoldDB" id="A0A1S2XD99"/>
<sequence>MVSLQFSPANLSSLRTTNAAIHLPKLLRLPNFSIPQLPKTKLLLQELDRSIEKQNTNNVVFTTQSNEDLYTRNNKNSNAIIKLYAVLEAVCDRVEMHKNIGEQRNNWNTLLLNSINMITLTATTIAGVAAATTACSDSSLLALKLSSALLFSAATGLLIVMNKIQPSQLTEEQRNATRLFKQLQKQIQTTIALGNCTEEDVKSAMEKVFALDKAYPLPLLGAMLEKYPAKFQPAVWWPLRKNKSLKGKRLSKKMNGWSEELEMEMREVVEVIKRKDSEDYERLGNIALKVNKSLAIAGPLLTGIAAIGSTFIGHGSLVALVPLLAGSLASAVNTFEHGGQVGMVFEMYRSSAGFFNLVETSIESSLGEKDLEKRENGELFEMKMALQLGRSVSELRELASKSASCRMEGVDIDEFASKLF</sequence>
<dbReference type="PANTHER" id="PTHR33358:SF18">
    <property type="entry name" value="PLANT-LIKE PROTEIN, PUTATIVE-RELATED"/>
    <property type="match status" value="1"/>
</dbReference>
<dbReference type="Proteomes" id="UP000087171">
    <property type="component" value="Chromosome Ca1"/>
</dbReference>
<dbReference type="InterPro" id="IPR027949">
    <property type="entry name" value="Chloroplast_duf"/>
</dbReference>
<reference evidence="2" key="2">
    <citation type="submission" date="2025-08" db="UniProtKB">
        <authorList>
            <consortium name="RefSeq"/>
        </authorList>
    </citation>
    <scope>IDENTIFICATION</scope>
    <source>
        <tissue evidence="2">Etiolated seedlings</tissue>
    </source>
</reference>
<dbReference type="eggNOG" id="ENOG502QXI0">
    <property type="taxonomic scope" value="Eukaryota"/>
</dbReference>
<protein>
    <submittedName>
        <fullName evidence="2">Probable F-box protein At4g22030</fullName>
    </submittedName>
</protein>
<dbReference type="GeneID" id="101506452"/>
<dbReference type="RefSeq" id="XP_004486172.1">
    <property type="nucleotide sequence ID" value="XM_004486115.3"/>
</dbReference>
<evidence type="ECO:0000313" key="1">
    <source>
        <dbReference type="Proteomes" id="UP000087171"/>
    </source>
</evidence>
<dbReference type="PaxDb" id="3827-XP_004486172.1"/>
<gene>
    <name evidence="2" type="primary">LOC101506452</name>
</gene>
<dbReference type="STRING" id="3827.A0A1S2XD99"/>
<dbReference type="Pfam" id="PF14476">
    <property type="entry name" value="Chloroplast_duf"/>
    <property type="match status" value="1"/>
</dbReference>
<reference evidence="1" key="1">
    <citation type="journal article" date="2013" name="Nat. Biotechnol.">
        <title>Draft genome sequence of chickpea (Cicer arietinum) provides a resource for trait improvement.</title>
        <authorList>
            <person name="Varshney R.K."/>
            <person name="Song C."/>
            <person name="Saxena R.K."/>
            <person name="Azam S."/>
            <person name="Yu S."/>
            <person name="Sharpe A.G."/>
            <person name="Cannon S."/>
            <person name="Baek J."/>
            <person name="Rosen B.D."/>
            <person name="Tar'an B."/>
            <person name="Millan T."/>
            <person name="Zhang X."/>
            <person name="Ramsay L.D."/>
            <person name="Iwata A."/>
            <person name="Wang Y."/>
            <person name="Nelson W."/>
            <person name="Farmer A.D."/>
            <person name="Gaur P.M."/>
            <person name="Soderlund C."/>
            <person name="Penmetsa R.V."/>
            <person name="Xu C."/>
            <person name="Bharti A.K."/>
            <person name="He W."/>
            <person name="Winter P."/>
            <person name="Zhao S."/>
            <person name="Hane J.K."/>
            <person name="Carrasquilla-Garcia N."/>
            <person name="Condie J.A."/>
            <person name="Upadhyaya H.D."/>
            <person name="Luo M.C."/>
            <person name="Thudi M."/>
            <person name="Gowda C.L."/>
            <person name="Singh N.P."/>
            <person name="Lichtenzveig J."/>
            <person name="Gali K.K."/>
            <person name="Rubio J."/>
            <person name="Nadarajan N."/>
            <person name="Dolezel J."/>
            <person name="Bansal K.C."/>
            <person name="Xu X."/>
            <person name="Edwards D."/>
            <person name="Zhang G."/>
            <person name="Kahl G."/>
            <person name="Gil J."/>
            <person name="Singh K.B."/>
            <person name="Datta S.K."/>
            <person name="Jackson S.A."/>
            <person name="Wang J."/>
            <person name="Cook D.R."/>
        </authorList>
    </citation>
    <scope>NUCLEOTIDE SEQUENCE [LARGE SCALE GENOMIC DNA]</scope>
    <source>
        <strain evidence="1">cv. CDC Frontier</strain>
    </source>
</reference>
<dbReference type="OrthoDB" id="1897643at2759"/>
<name>A0A1S2XD99_CICAR</name>
<proteinExistence type="predicted"/>
<accession>A0A1S2XD99</accession>
<dbReference type="KEGG" id="cam:101506452"/>